<organism evidence="1 2">
    <name type="scientific">Rhabditophanes sp. KR3021</name>
    <dbReference type="NCBI Taxonomy" id="114890"/>
    <lineage>
        <taxon>Eukaryota</taxon>
        <taxon>Metazoa</taxon>
        <taxon>Ecdysozoa</taxon>
        <taxon>Nematoda</taxon>
        <taxon>Chromadorea</taxon>
        <taxon>Rhabditida</taxon>
        <taxon>Tylenchina</taxon>
        <taxon>Panagrolaimomorpha</taxon>
        <taxon>Strongyloidoidea</taxon>
        <taxon>Alloionematidae</taxon>
        <taxon>Rhabditophanes</taxon>
    </lineage>
</organism>
<reference evidence="2" key="1">
    <citation type="submission" date="2016-11" db="UniProtKB">
        <authorList>
            <consortium name="WormBaseParasite"/>
        </authorList>
    </citation>
    <scope>IDENTIFICATION</scope>
    <source>
        <strain evidence="2">KR3021</strain>
    </source>
</reference>
<evidence type="ECO:0000313" key="1">
    <source>
        <dbReference type="Proteomes" id="UP000095286"/>
    </source>
</evidence>
<proteinExistence type="predicted"/>
<name>A0AC35TUQ3_9BILA</name>
<dbReference type="Proteomes" id="UP000095286">
    <property type="component" value="Unplaced"/>
</dbReference>
<sequence length="1299" mass="144540">MRRLLILLLFSFDLALAQYGGYGASMGGRQPNKSNGMTPRRINPVPEDDNRYYEFWSENKPRQDIRNIVGFGQPRSSSVTTSDFVDDNSFVTDPPGIDGPPGSLPRTNPHTNTHLIKSGGSRNFKPEGPPAFNPSAREERLIDSKPLNENSKSTVVKKKLTKSEERLLKEIEAEIEEEETTKAKKINKIESDPEGREVQSLVPNRKISEKEPFNEVDQSKLPVAALVPDSEAAKETALKEKIELSNGDLFDKSGTTSTNKGKPFTQTSSPRNTHSLGPNHHESIETVGGRLAPGTQPDPFTNLPKLSAKANPYAPGEDTSEEEDENTKTEKYLIIKQEVKGDKYKTESNQGTDYMDDLDHLHQGEGKTLAPYGEKATTKAFTYQEHSKSGTPQPDILITNDDTTNDEKLNGKTTDIPDDGDFFKETGGHSSGEHSSHKSSTNSNDGSTSERKSTSRPDDSRKNCCACCDKKETNLVKTTSTSYRPDLKSYGSPPGFVGVPELQQREDYIPTGRELAARYGVPYASLTGPPRNVGGFGCGQPQCLQIQIPYIPPPCCIQPLVMCCLPTIPCCPKIQVTCCPQQPICCQPRPITYANSAPTTCGGCRNGFMTRLRTKRNNCTPCGRAKRSALMDGIESDDDLHVRSKRFGCLPCLAKQRVKRSPGQGNCSKCSGHAFERFKRNINHRSDVKSNSKKFSNLDPDITSNYDDDDNTHVPNRRPPNNQGDGKAFKDSHGKRRFDNDYKNRLGAGTKDTVYKITVKGAKGASIHEVLLQIQTHVESCIPYNPTKNDKGELLFFVKTESLANDISSMNRRIKNPRTNESMSFITLKTSSTWNKLGPGHRDLIEEICRSRLLVETKTLDLHDFAADKLLKQKSVMLSLGRIEVAIAVVDWIFQNCRDIECLSLRSCAIKNLIGIQSLVYAASNIRVLDLSCNSLENLNELIKIKPWRLTEIYLENTGAASAFTDPSQYARAVQVFFPHLVMLDGSGVQALDIPASSTESAALIIRPSFFPTPAIQEIIENFFTQYVSCFDGPEPDKTRKMLMEAYDESAIFSLVAEIIDDHTSNRSDNREALRTEMSHYRTTSHNIIFEEKWRNFRTRTYAKGNLEILTALCRLPATTHLRTSFIYDVGLTTEKLVQFKVHGLLNDNKAAQGPNGNLFKKGLRYFTRSFAVLPRAEARLSIISDIMTIYPITEKCSTLYGDYLSQINKVQVVENNVGADGGTVSSLVSSMGISATSSTIPQDEESMMRAKVHEFSKLSGMNFDWSKKCLEESGWDFQTAGKAFTEHKDNIPKEAFIM</sequence>
<evidence type="ECO:0000313" key="2">
    <source>
        <dbReference type="WBParaSite" id="RSKR_0000431800.1"/>
    </source>
</evidence>
<protein>
    <submittedName>
        <fullName evidence="2">TAP-C domain-containing protein</fullName>
    </submittedName>
</protein>
<dbReference type="WBParaSite" id="RSKR_0000431800.1">
    <property type="protein sequence ID" value="RSKR_0000431800.1"/>
    <property type="gene ID" value="RSKR_0000431800"/>
</dbReference>
<accession>A0AC35TUQ3</accession>